<dbReference type="SUPFAM" id="SSF56784">
    <property type="entry name" value="HAD-like"/>
    <property type="match status" value="1"/>
</dbReference>
<dbReference type="OrthoDB" id="9776368at2"/>
<dbReference type="InterPro" id="IPR036412">
    <property type="entry name" value="HAD-like_sf"/>
</dbReference>
<keyword evidence="2" id="KW-1185">Reference proteome</keyword>
<dbReference type="GO" id="GO:0004713">
    <property type="term" value="F:protein tyrosine kinase activity"/>
    <property type="evidence" value="ECO:0007669"/>
    <property type="project" value="TreeGrafter"/>
</dbReference>
<dbReference type="RefSeq" id="WP_139465168.1">
    <property type="nucleotide sequence ID" value="NZ_VDHJ01000004.1"/>
</dbReference>
<dbReference type="SFLD" id="SFLDS00003">
    <property type="entry name" value="Haloacid_Dehalogenase"/>
    <property type="match status" value="1"/>
</dbReference>
<dbReference type="InterPro" id="IPR050155">
    <property type="entry name" value="HAD-like_hydrolase_sf"/>
</dbReference>
<dbReference type="InterPro" id="IPR041492">
    <property type="entry name" value="HAD_2"/>
</dbReference>
<accession>A0A5C4U6N3</accession>
<reference evidence="1 2" key="1">
    <citation type="submission" date="2019-06" db="EMBL/GenBank/DDBJ databases">
        <authorList>
            <person name="Li J."/>
        </authorList>
    </citation>
    <scope>NUCLEOTIDE SEQUENCE [LARGE SCALE GENOMIC DNA]</scope>
    <source>
        <strain evidence="1 2">LMG 28165</strain>
    </source>
</reference>
<dbReference type="GO" id="GO:0005829">
    <property type="term" value="C:cytosol"/>
    <property type="evidence" value="ECO:0007669"/>
    <property type="project" value="TreeGrafter"/>
</dbReference>
<dbReference type="Pfam" id="PF13419">
    <property type="entry name" value="HAD_2"/>
    <property type="match status" value="1"/>
</dbReference>
<organism evidence="1 2">
    <name type="scientific">Corynebacterium tapiri</name>
    <dbReference type="NCBI Taxonomy" id="1448266"/>
    <lineage>
        <taxon>Bacteria</taxon>
        <taxon>Bacillati</taxon>
        <taxon>Actinomycetota</taxon>
        <taxon>Actinomycetes</taxon>
        <taxon>Mycobacteriales</taxon>
        <taxon>Corynebacteriaceae</taxon>
        <taxon>Corynebacterium</taxon>
    </lineage>
</organism>
<comment type="caution">
    <text evidence="1">The sequence shown here is derived from an EMBL/GenBank/DDBJ whole genome shotgun (WGS) entry which is preliminary data.</text>
</comment>
<keyword evidence="1" id="KW-0378">Hydrolase</keyword>
<dbReference type="PANTHER" id="PTHR43434">
    <property type="entry name" value="PHOSPHOGLYCOLATE PHOSPHATASE"/>
    <property type="match status" value="1"/>
</dbReference>
<dbReference type="Proteomes" id="UP000312032">
    <property type="component" value="Unassembled WGS sequence"/>
</dbReference>
<dbReference type="InterPro" id="IPR023198">
    <property type="entry name" value="PGP-like_dom2"/>
</dbReference>
<dbReference type="AlphaFoldDB" id="A0A5C4U6N3"/>
<evidence type="ECO:0000313" key="2">
    <source>
        <dbReference type="Proteomes" id="UP000312032"/>
    </source>
</evidence>
<dbReference type="SFLD" id="SFLDG01129">
    <property type="entry name" value="C1.5:_HAD__Beta-PGM__Phosphata"/>
    <property type="match status" value="1"/>
</dbReference>
<dbReference type="EMBL" id="VDHJ01000004">
    <property type="protein sequence ID" value="TNL98740.1"/>
    <property type="molecule type" value="Genomic_DNA"/>
</dbReference>
<dbReference type="Gene3D" id="3.40.50.1000">
    <property type="entry name" value="HAD superfamily/HAD-like"/>
    <property type="match status" value="1"/>
</dbReference>
<evidence type="ECO:0000313" key="1">
    <source>
        <dbReference type="EMBL" id="TNL98740.1"/>
    </source>
</evidence>
<proteinExistence type="predicted"/>
<gene>
    <name evidence="1" type="ORF">FHE74_03720</name>
</gene>
<dbReference type="GO" id="GO:0016787">
    <property type="term" value="F:hydrolase activity"/>
    <property type="evidence" value="ECO:0007669"/>
    <property type="project" value="UniProtKB-KW"/>
</dbReference>
<protein>
    <submittedName>
        <fullName evidence="1">HAD family hydrolase</fullName>
    </submittedName>
</protein>
<dbReference type="InterPro" id="IPR023214">
    <property type="entry name" value="HAD_sf"/>
</dbReference>
<sequence length="231" mass="25511">MHHNPDCLSTQPVPEGRRIVFLDVDGTLIDSFPGIREGYLQALDSVGVAHPDEEFIRRIPGPPMEVTLRNSGLNEQQVTEAFGAYMDYTRSGQAPRATAFPGVEKLLSQWKREGLYLSTATSKGEHFARLTLEELGLLQHLDFLAAATEDGPRRDKASVIDYALSSLGLTDRTGDILMVGDRLHDVEGARAHGLSTCIVTWGYGAPEEWEHADFVAHSPEELARIVHEFTS</sequence>
<dbReference type="PANTHER" id="PTHR43434:SF20">
    <property type="entry name" value="5'-NUCLEOTIDASE"/>
    <property type="match status" value="1"/>
</dbReference>
<name>A0A5C4U6N3_9CORY</name>
<dbReference type="Gene3D" id="1.10.150.240">
    <property type="entry name" value="Putative phosphatase, domain 2"/>
    <property type="match status" value="1"/>
</dbReference>